<dbReference type="GeneID" id="66061817"/>
<protein>
    <submittedName>
        <fullName evidence="2">Uncharacterized protein</fullName>
    </submittedName>
</protein>
<evidence type="ECO:0000313" key="3">
    <source>
        <dbReference type="Proteomes" id="UP000027002"/>
    </source>
</evidence>
<proteinExistence type="predicted"/>
<dbReference type="RefSeq" id="XP_042994471.1">
    <property type="nucleotide sequence ID" value="XM_043138537.1"/>
</dbReference>
<sequence>MSRPKETRALPLCHVWVRSSSDSGKLSYSHPLSVAWGTQQQQQQQQQQQEEEEEGWLAGTRGGNATRNTHGFGNEMAGPPEQARSQGRASVGNGKHGVVTFSTNCPVLCGHG</sequence>
<evidence type="ECO:0000313" key="2">
    <source>
        <dbReference type="EMBL" id="QUC16798.1"/>
    </source>
</evidence>
<accession>A0A8E5HK03</accession>
<gene>
    <name evidence="2" type="ORF">UV8b_01039</name>
</gene>
<keyword evidence="3" id="KW-1185">Reference proteome</keyword>
<feature type="region of interest" description="Disordered" evidence="1">
    <location>
        <begin position="21"/>
        <end position="99"/>
    </location>
</feature>
<organism evidence="2 3">
    <name type="scientific">Ustilaginoidea virens</name>
    <name type="common">Rice false smut fungus</name>
    <name type="synonym">Villosiclava virens</name>
    <dbReference type="NCBI Taxonomy" id="1159556"/>
    <lineage>
        <taxon>Eukaryota</taxon>
        <taxon>Fungi</taxon>
        <taxon>Dikarya</taxon>
        <taxon>Ascomycota</taxon>
        <taxon>Pezizomycotina</taxon>
        <taxon>Sordariomycetes</taxon>
        <taxon>Hypocreomycetidae</taxon>
        <taxon>Hypocreales</taxon>
        <taxon>Clavicipitaceae</taxon>
        <taxon>Ustilaginoidea</taxon>
    </lineage>
</organism>
<dbReference type="EMBL" id="CP072753">
    <property type="protein sequence ID" value="QUC16798.1"/>
    <property type="molecule type" value="Genomic_DNA"/>
</dbReference>
<feature type="compositionally biased region" description="Low complexity" evidence="1">
    <location>
        <begin position="39"/>
        <end position="48"/>
    </location>
</feature>
<dbReference type="KEGG" id="uvi:66061817"/>
<reference evidence="2" key="1">
    <citation type="submission" date="2020-03" db="EMBL/GenBank/DDBJ databases">
        <title>A mixture of massive structural variations and highly conserved coding sequences in Ustilaginoidea virens genome.</title>
        <authorList>
            <person name="Zhang K."/>
            <person name="Zhao Z."/>
            <person name="Zhang Z."/>
            <person name="Li Y."/>
            <person name="Hsiang T."/>
            <person name="Sun W."/>
        </authorList>
    </citation>
    <scope>NUCLEOTIDE SEQUENCE</scope>
    <source>
        <strain evidence="2">UV-8b</strain>
    </source>
</reference>
<dbReference type="Proteomes" id="UP000027002">
    <property type="component" value="Chromosome 1"/>
</dbReference>
<dbReference type="AlphaFoldDB" id="A0A8E5HK03"/>
<evidence type="ECO:0000256" key="1">
    <source>
        <dbReference type="SAM" id="MobiDB-lite"/>
    </source>
</evidence>
<name>A0A8E5HK03_USTVR</name>